<feature type="compositionally biased region" description="Polar residues" evidence="1">
    <location>
        <begin position="92"/>
        <end position="104"/>
    </location>
</feature>
<sequence length="250" mass="26719">MANRDLFSGVDTNRRRAEEAHGTGWLSRRLFWQGVAALLLFAGVVCLYEQESALGEGVRYVVALAQADEQESMAVNGLADLWRETVAAAKLPQQNEPNPSQAENGTEDEPLNVDSDYQPGEDYLAAAVLNDEGAPVLILPASGLMEGAFGEVTDQGLPLLGLQILCQGEQEVKAAAIGKVTEVVTGERVTVSHTGGVETCYTGALTTEVKVGDVLRQGEAIGRITDSTLFFQVLVDGQPQDPFLFVKGPE</sequence>
<dbReference type="Proteomes" id="UP000824124">
    <property type="component" value="Unassembled WGS sequence"/>
</dbReference>
<evidence type="ECO:0000313" key="3">
    <source>
        <dbReference type="EMBL" id="HIU10322.1"/>
    </source>
</evidence>
<dbReference type="Pfam" id="PF01551">
    <property type="entry name" value="Peptidase_M23"/>
    <property type="match status" value="1"/>
</dbReference>
<gene>
    <name evidence="3" type="ORF">IAB00_03620</name>
</gene>
<evidence type="ECO:0000256" key="1">
    <source>
        <dbReference type="SAM" id="MobiDB-lite"/>
    </source>
</evidence>
<dbReference type="EMBL" id="DVMH01000020">
    <property type="protein sequence ID" value="HIU10322.1"/>
    <property type="molecule type" value="Genomic_DNA"/>
</dbReference>
<dbReference type="InterPro" id="IPR016047">
    <property type="entry name" value="M23ase_b-sheet_dom"/>
</dbReference>
<proteinExistence type="predicted"/>
<comment type="caution">
    <text evidence="3">The sequence shown here is derived from an EMBL/GenBank/DDBJ whole genome shotgun (WGS) entry which is preliminary data.</text>
</comment>
<feature type="domain" description="M23ase beta-sheet core" evidence="2">
    <location>
        <begin position="161"/>
        <end position="242"/>
    </location>
</feature>
<reference evidence="3" key="1">
    <citation type="submission" date="2020-10" db="EMBL/GenBank/DDBJ databases">
        <authorList>
            <person name="Gilroy R."/>
        </authorList>
    </citation>
    <scope>NUCLEOTIDE SEQUENCE</scope>
    <source>
        <strain evidence="3">2830</strain>
    </source>
</reference>
<dbReference type="Gene3D" id="2.70.70.10">
    <property type="entry name" value="Glucose Permease (Domain IIA)"/>
    <property type="match status" value="1"/>
</dbReference>
<name>A0A9D1KXP7_9FIRM</name>
<dbReference type="SUPFAM" id="SSF51261">
    <property type="entry name" value="Duplicated hybrid motif"/>
    <property type="match status" value="1"/>
</dbReference>
<dbReference type="CDD" id="cd12797">
    <property type="entry name" value="M23_peptidase"/>
    <property type="match status" value="1"/>
</dbReference>
<evidence type="ECO:0000259" key="2">
    <source>
        <dbReference type="Pfam" id="PF01551"/>
    </source>
</evidence>
<protein>
    <submittedName>
        <fullName evidence="3">M23 family metallopeptidase</fullName>
    </submittedName>
</protein>
<evidence type="ECO:0000313" key="4">
    <source>
        <dbReference type="Proteomes" id="UP000824124"/>
    </source>
</evidence>
<dbReference type="AlphaFoldDB" id="A0A9D1KXP7"/>
<dbReference type="InterPro" id="IPR011055">
    <property type="entry name" value="Dup_hybrid_motif"/>
</dbReference>
<reference evidence="3" key="2">
    <citation type="journal article" date="2021" name="PeerJ">
        <title>Extensive microbial diversity within the chicken gut microbiome revealed by metagenomics and culture.</title>
        <authorList>
            <person name="Gilroy R."/>
            <person name="Ravi A."/>
            <person name="Getino M."/>
            <person name="Pursley I."/>
            <person name="Horton D.L."/>
            <person name="Alikhan N.F."/>
            <person name="Baker D."/>
            <person name="Gharbi K."/>
            <person name="Hall N."/>
            <person name="Watson M."/>
            <person name="Adriaenssens E.M."/>
            <person name="Foster-Nyarko E."/>
            <person name="Jarju S."/>
            <person name="Secka A."/>
            <person name="Antonio M."/>
            <person name="Oren A."/>
            <person name="Chaudhuri R.R."/>
            <person name="La Ragione R."/>
            <person name="Hildebrand F."/>
            <person name="Pallen M.J."/>
        </authorList>
    </citation>
    <scope>NUCLEOTIDE SEQUENCE</scope>
    <source>
        <strain evidence="3">2830</strain>
    </source>
</reference>
<accession>A0A9D1KXP7</accession>
<organism evidence="3 4">
    <name type="scientific">Candidatus Avidehalobacter gallistercoris</name>
    <dbReference type="NCBI Taxonomy" id="2840694"/>
    <lineage>
        <taxon>Bacteria</taxon>
        <taxon>Bacillati</taxon>
        <taxon>Bacillota</taxon>
        <taxon>Clostridia</taxon>
        <taxon>Eubacteriales</taxon>
        <taxon>Peptococcaceae</taxon>
        <taxon>Peptococcaceae incertae sedis</taxon>
        <taxon>Candidatus Avidehalobacter</taxon>
    </lineage>
</organism>
<feature type="region of interest" description="Disordered" evidence="1">
    <location>
        <begin position="91"/>
        <end position="113"/>
    </location>
</feature>